<dbReference type="CTD" id="20213148"/>
<comment type="similarity">
    <text evidence="3">Belongs to the EXO84 family.</text>
</comment>
<dbReference type="GO" id="GO:0006887">
    <property type="term" value="P:exocytosis"/>
    <property type="evidence" value="ECO:0007669"/>
    <property type="project" value="UniProtKB-KW"/>
</dbReference>
<dbReference type="RefSeq" id="XP_009032076.1">
    <property type="nucleotide sequence ID" value="XM_009033828.1"/>
</dbReference>
<dbReference type="EMBL" id="KB097798">
    <property type="protein sequence ID" value="ESN89846.1"/>
    <property type="molecule type" value="Genomic_DNA"/>
</dbReference>
<dbReference type="InterPro" id="IPR042561">
    <property type="entry name" value="Exo84_C_1"/>
</dbReference>
<evidence type="ECO:0000313" key="11">
    <source>
        <dbReference type="Proteomes" id="UP000015101"/>
    </source>
</evidence>
<dbReference type="GO" id="GO:0030426">
    <property type="term" value="C:growth cone"/>
    <property type="evidence" value="ECO:0007669"/>
    <property type="project" value="UniProtKB-SubCell"/>
</dbReference>
<evidence type="ECO:0000313" key="10">
    <source>
        <dbReference type="EnsemblMetazoa" id="HelroP194798"/>
    </source>
</evidence>
<dbReference type="OMA" id="CGADMAL"/>
<proteinExistence type="inferred from homology"/>
<dbReference type="InterPro" id="IPR016159">
    <property type="entry name" value="Cullin_repeat-like_dom_sf"/>
</dbReference>
<dbReference type="STRING" id="6412.T1FWF3"/>
<evidence type="ECO:0000256" key="2">
    <source>
        <dbReference type="ARBA" id="ARBA00004624"/>
    </source>
</evidence>
<feature type="region of interest" description="Disordered" evidence="7">
    <location>
        <begin position="255"/>
        <end position="315"/>
    </location>
</feature>
<dbReference type="SUPFAM" id="SSF50729">
    <property type="entry name" value="PH domain-like"/>
    <property type="match status" value="1"/>
</dbReference>
<protein>
    <recommendedName>
        <fullName evidence="4">Exocyst complex component 8</fullName>
    </recommendedName>
</protein>
<dbReference type="Gene3D" id="1.20.58.1210">
    <property type="entry name" value="Exo84p, N-terminal helical domain"/>
    <property type="match status" value="1"/>
</dbReference>
<dbReference type="InParanoid" id="T1FWF3"/>
<dbReference type="InterPro" id="IPR033961">
    <property type="entry name" value="Exo84"/>
</dbReference>
<evidence type="ECO:0000256" key="7">
    <source>
        <dbReference type="SAM" id="MobiDB-lite"/>
    </source>
</evidence>
<dbReference type="Gene3D" id="2.30.29.30">
    <property type="entry name" value="Pleckstrin-homology domain (PH domain)/Phosphotyrosine-binding domain (PTB)"/>
    <property type="match status" value="1"/>
</dbReference>
<accession>T1FWF3</accession>
<dbReference type="PANTHER" id="PTHR21426">
    <property type="entry name" value="EXOCYST COMPLEX COMPONENT 8"/>
    <property type="match status" value="1"/>
</dbReference>
<evidence type="ECO:0000313" key="9">
    <source>
        <dbReference type="EMBL" id="ESN89846.1"/>
    </source>
</evidence>
<dbReference type="GO" id="GO:0000145">
    <property type="term" value="C:exocyst"/>
    <property type="evidence" value="ECO:0000318"/>
    <property type="project" value="GO_Central"/>
</dbReference>
<dbReference type="OrthoDB" id="642193at2759"/>
<comment type="subcellular location">
    <subcellularLocation>
        <location evidence="2">Cell projection</location>
        <location evidence="2">Growth cone</location>
    </subcellularLocation>
</comment>
<evidence type="ECO:0000259" key="8">
    <source>
        <dbReference type="PROSITE" id="PS50003"/>
    </source>
</evidence>
<dbReference type="FunCoup" id="T1FWF3">
    <property type="interactions" value="1297"/>
</dbReference>
<evidence type="ECO:0000256" key="3">
    <source>
        <dbReference type="ARBA" id="ARBA00007210"/>
    </source>
</evidence>
<dbReference type="SUPFAM" id="SSF74788">
    <property type="entry name" value="Cullin repeat-like"/>
    <property type="match status" value="2"/>
</dbReference>
<dbReference type="GeneID" id="20213148"/>
<dbReference type="EMBL" id="AMQM01008602">
    <property type="status" value="NOT_ANNOTATED_CDS"/>
    <property type="molecule type" value="Genomic_DNA"/>
</dbReference>
<dbReference type="SMART" id="SM00233">
    <property type="entry name" value="PH"/>
    <property type="match status" value="1"/>
</dbReference>
<feature type="compositionally biased region" description="Low complexity" evidence="7">
    <location>
        <begin position="286"/>
        <end position="297"/>
    </location>
</feature>
<dbReference type="PANTHER" id="PTHR21426:SF12">
    <property type="entry name" value="EXOCYST COMPLEX COMPONENT 8"/>
    <property type="match status" value="1"/>
</dbReference>
<feature type="domain" description="PH" evidence="8">
    <location>
        <begin position="155"/>
        <end position="257"/>
    </location>
</feature>
<dbReference type="HOGENOM" id="CLU_025760_0_0_1"/>
<organism evidence="10 11">
    <name type="scientific">Helobdella robusta</name>
    <name type="common">Californian leech</name>
    <dbReference type="NCBI Taxonomy" id="6412"/>
    <lineage>
        <taxon>Eukaryota</taxon>
        <taxon>Metazoa</taxon>
        <taxon>Spiralia</taxon>
        <taxon>Lophotrochozoa</taxon>
        <taxon>Annelida</taxon>
        <taxon>Clitellata</taxon>
        <taxon>Hirudinea</taxon>
        <taxon>Rhynchobdellida</taxon>
        <taxon>Glossiphoniidae</taxon>
        <taxon>Helobdella</taxon>
    </lineage>
</organism>
<evidence type="ECO:0000256" key="4">
    <source>
        <dbReference type="ARBA" id="ARBA00017509"/>
    </source>
</evidence>
<reference evidence="11" key="1">
    <citation type="submission" date="2012-12" db="EMBL/GenBank/DDBJ databases">
        <authorList>
            <person name="Hellsten U."/>
            <person name="Grimwood J."/>
            <person name="Chapman J.A."/>
            <person name="Shapiro H."/>
            <person name="Aerts A."/>
            <person name="Otillar R.P."/>
            <person name="Terry A.Y."/>
            <person name="Boore J.L."/>
            <person name="Simakov O."/>
            <person name="Marletaz F."/>
            <person name="Cho S.-J."/>
            <person name="Edsinger-Gonzales E."/>
            <person name="Havlak P."/>
            <person name="Kuo D.-H."/>
            <person name="Larsson T."/>
            <person name="Lv J."/>
            <person name="Arendt D."/>
            <person name="Savage R."/>
            <person name="Osoegawa K."/>
            <person name="de Jong P."/>
            <person name="Lindberg D.R."/>
            <person name="Seaver E.C."/>
            <person name="Weisblat D.A."/>
            <person name="Putnam N.H."/>
            <person name="Grigoriev I.V."/>
            <person name="Rokhsar D.S."/>
        </authorList>
    </citation>
    <scope>NUCLEOTIDE SEQUENCE</scope>
</reference>
<dbReference type="Proteomes" id="UP000015101">
    <property type="component" value="Unassembled WGS sequence"/>
</dbReference>
<keyword evidence="5" id="KW-0813">Transport</keyword>
<keyword evidence="11" id="KW-1185">Reference proteome</keyword>
<dbReference type="EMBL" id="AMQM01008603">
    <property type="status" value="NOT_ANNOTATED_CDS"/>
    <property type="molecule type" value="Genomic_DNA"/>
</dbReference>
<dbReference type="Pfam" id="PF08700">
    <property type="entry name" value="VPS51_Exo84_N"/>
    <property type="match status" value="1"/>
</dbReference>
<feature type="compositionally biased region" description="Polar residues" evidence="7">
    <location>
        <begin position="276"/>
        <end position="285"/>
    </location>
</feature>
<evidence type="ECO:0000256" key="5">
    <source>
        <dbReference type="ARBA" id="ARBA00022448"/>
    </source>
</evidence>
<dbReference type="PROSITE" id="PS50003">
    <property type="entry name" value="PH_DOMAIN"/>
    <property type="match status" value="1"/>
</dbReference>
<dbReference type="EnsemblMetazoa" id="HelroT194798">
    <property type="protein sequence ID" value="HelroP194798"/>
    <property type="gene ID" value="HelroG194798"/>
</dbReference>
<reference evidence="10" key="3">
    <citation type="submission" date="2015-06" db="UniProtKB">
        <authorList>
            <consortium name="EnsemblMetazoa"/>
        </authorList>
    </citation>
    <scope>IDENTIFICATION</scope>
</reference>
<dbReference type="InterPro" id="IPR001849">
    <property type="entry name" value="PH_domain"/>
</dbReference>
<gene>
    <name evidence="10" type="primary">20213148</name>
    <name evidence="9" type="ORF">HELRODRAFT_194798</name>
</gene>
<feature type="compositionally biased region" description="Low complexity" evidence="7">
    <location>
        <begin position="266"/>
        <end position="275"/>
    </location>
</feature>
<evidence type="ECO:0000256" key="1">
    <source>
        <dbReference type="ARBA" id="ARBA00002660"/>
    </source>
</evidence>
<dbReference type="CDD" id="cd01226">
    <property type="entry name" value="PH_RalBD_exo84"/>
    <property type="match status" value="1"/>
</dbReference>
<dbReference type="GO" id="GO:0008104">
    <property type="term" value="P:intracellular protein localization"/>
    <property type="evidence" value="ECO:0000318"/>
    <property type="project" value="GO_Central"/>
</dbReference>
<keyword evidence="6" id="KW-0268">Exocytosis</keyword>
<reference evidence="9 11" key="2">
    <citation type="journal article" date="2013" name="Nature">
        <title>Insights into bilaterian evolution from three spiralian genomes.</title>
        <authorList>
            <person name="Simakov O."/>
            <person name="Marletaz F."/>
            <person name="Cho S.J."/>
            <person name="Edsinger-Gonzales E."/>
            <person name="Havlak P."/>
            <person name="Hellsten U."/>
            <person name="Kuo D.H."/>
            <person name="Larsson T."/>
            <person name="Lv J."/>
            <person name="Arendt D."/>
            <person name="Savage R."/>
            <person name="Osoegawa K."/>
            <person name="de Jong P."/>
            <person name="Grimwood J."/>
            <person name="Chapman J.A."/>
            <person name="Shapiro H."/>
            <person name="Aerts A."/>
            <person name="Otillar R.P."/>
            <person name="Terry A.Y."/>
            <person name="Boore J.L."/>
            <person name="Grigoriev I.V."/>
            <person name="Lindberg D.R."/>
            <person name="Seaver E.C."/>
            <person name="Weisblat D.A."/>
            <person name="Putnam N.H."/>
            <person name="Rokhsar D.S."/>
        </authorList>
    </citation>
    <scope>NUCLEOTIDE SEQUENCE</scope>
</reference>
<dbReference type="GO" id="GO:0006893">
    <property type="term" value="P:Golgi to plasma membrane transport"/>
    <property type="evidence" value="ECO:0000318"/>
    <property type="project" value="GO_Central"/>
</dbReference>
<dbReference type="AlphaFoldDB" id="T1FWF3"/>
<evidence type="ECO:0000256" key="6">
    <source>
        <dbReference type="ARBA" id="ARBA00022483"/>
    </source>
</evidence>
<dbReference type="InterPro" id="IPR011993">
    <property type="entry name" value="PH-like_dom_sf"/>
</dbReference>
<comment type="function">
    <text evidence="1">Component of the exocyst complex involved in the docking of exocytic vesicles with fusion sites on the plasma membrane.</text>
</comment>
<dbReference type="KEGG" id="hro:HELRODRAFT_194798"/>
<name>T1FWF3_HELRO</name>
<sequence>MVLIENKSLINNIKSKGPRIDPCGTPLVVMKQTSNNNLNNIEELLALRKQVNQLREETSVNLKKNVYKHYSQFIETAKEISILEGEMYQLSHLLTDQKNLMTSLMELSIRGTKIDSEIDMEKTNKVEEFKMKVGLSHLLDRVEGCVFITDVADRQLLFGGDLIEVDVDSLSQMHKVHLFLLNDSLMITTWLPERKGPVYYKYQTLYELDGLAVVNVKDSGNVKNSFKVLMFPDARLFTAPSPKVKQRWLDMLDEAKQRKTHPKGLTSTTTTTTMTASGAPSNDIKSPSSSSSSTSSSARYDKQHESNSQPMKSPGDELLQVDWVVELPEDLDVCIAQRDFEGAVDMITRINDYLDPLTKTPAISDYNRTRRHSIETPVQTTALTIRQMDELECFVSLFNAQVFVTKSNFSTIASCVSEARKCCRVLAEQGFDMLFILDRMLGDNMKLLLQQAGDTQMDAIRHRTVDDQWKPVNYHTRASLMRFEDDLASLGFECIKEFSYDECFTMLTVNTIQFTRSYVQFSTDILDMYIPGLKVIIDDGLIDILNAQVTHLVSSFRNPKFKDAQPIIAMNAKFFRQSLIVWLGKKYEEVARGPLLKLGEVKVKLDQVVEELTNEELGILVLKCVTG</sequence>
<dbReference type="eggNOG" id="KOG2215">
    <property type="taxonomic scope" value="Eukaryota"/>
</dbReference>